<gene>
    <name evidence="3" type="ORF">GCM10023144_33030</name>
</gene>
<feature type="domain" description="SsuA/THI5-like" evidence="2">
    <location>
        <begin position="56"/>
        <end position="267"/>
    </location>
</feature>
<proteinExistence type="predicted"/>
<dbReference type="InterPro" id="IPR015168">
    <property type="entry name" value="SsuA/THI5"/>
</dbReference>
<evidence type="ECO:0000313" key="3">
    <source>
        <dbReference type="EMBL" id="GAA4337377.1"/>
    </source>
</evidence>
<evidence type="ECO:0000256" key="1">
    <source>
        <dbReference type="SAM" id="SignalP"/>
    </source>
</evidence>
<dbReference type="PANTHER" id="PTHR31528:SF15">
    <property type="entry name" value="RIBOFLAVIN-BINDING PROTEIN RIBY"/>
    <property type="match status" value="1"/>
</dbReference>
<dbReference type="Proteomes" id="UP001501671">
    <property type="component" value="Unassembled WGS sequence"/>
</dbReference>
<sequence>MFKAAFPVFDTIGARLARPALRACGALAAAAAFALPMGAHAQDKVRVRMDWTTLGYHAPFYYGVAKGIYARHGLDVQVDEGKGSASVAQLAAAGSDDFGFADATTVAQLAGRGLPAKVVMGVLRATTVALFYADGRGIKTPADMRGRSVSLCPSDAISVYQPAYFKSLGIAPGDVKNLSVDCSIKYAVVAQGKADAVMTYATAGKPLLQKVGIANPGLFRAGPDFYLPSHGIVAADSLIKAKPDLIRRFVAATAQAWTEAMKDPDGAVAATVAARPLLKGQEQTLKDTFVAALDYVDTPATKGKPFGWQSPDDWQKALGILREYAGLNKDLKPEAVYTNDFIAAP</sequence>
<dbReference type="PANTHER" id="PTHR31528">
    <property type="entry name" value="4-AMINO-5-HYDROXYMETHYL-2-METHYLPYRIMIDINE PHOSPHATE SYNTHASE THI11-RELATED"/>
    <property type="match status" value="1"/>
</dbReference>
<accession>A0ABP8HCA5</accession>
<dbReference type="Gene3D" id="3.40.190.10">
    <property type="entry name" value="Periplasmic binding protein-like II"/>
    <property type="match status" value="2"/>
</dbReference>
<protein>
    <submittedName>
        <fullName evidence="3">ABC transporter substrate-binding protein</fullName>
    </submittedName>
</protein>
<dbReference type="SUPFAM" id="SSF53850">
    <property type="entry name" value="Periplasmic binding protein-like II"/>
    <property type="match status" value="1"/>
</dbReference>
<reference evidence="4" key="1">
    <citation type="journal article" date="2019" name="Int. J. Syst. Evol. Microbiol.">
        <title>The Global Catalogue of Microorganisms (GCM) 10K type strain sequencing project: providing services to taxonomists for standard genome sequencing and annotation.</title>
        <authorList>
            <consortium name="The Broad Institute Genomics Platform"/>
            <consortium name="The Broad Institute Genome Sequencing Center for Infectious Disease"/>
            <person name="Wu L."/>
            <person name="Ma J."/>
        </authorList>
    </citation>
    <scope>NUCLEOTIDE SEQUENCE [LARGE SCALE GENOMIC DNA]</scope>
    <source>
        <strain evidence="4">JCM 17666</strain>
    </source>
</reference>
<feature type="chain" id="PRO_5046257088" evidence="1">
    <location>
        <begin position="42"/>
        <end position="345"/>
    </location>
</feature>
<organism evidence="3 4">
    <name type="scientific">Pigmentiphaga soli</name>
    <dbReference type="NCBI Taxonomy" id="1007095"/>
    <lineage>
        <taxon>Bacteria</taxon>
        <taxon>Pseudomonadati</taxon>
        <taxon>Pseudomonadota</taxon>
        <taxon>Betaproteobacteria</taxon>
        <taxon>Burkholderiales</taxon>
        <taxon>Alcaligenaceae</taxon>
        <taxon>Pigmentiphaga</taxon>
    </lineage>
</organism>
<keyword evidence="4" id="KW-1185">Reference proteome</keyword>
<comment type="caution">
    <text evidence="3">The sequence shown here is derived from an EMBL/GenBank/DDBJ whole genome shotgun (WGS) entry which is preliminary data.</text>
</comment>
<dbReference type="EMBL" id="BAABFO010000017">
    <property type="protein sequence ID" value="GAA4337377.1"/>
    <property type="molecule type" value="Genomic_DNA"/>
</dbReference>
<keyword evidence="1" id="KW-0732">Signal</keyword>
<feature type="signal peptide" evidence="1">
    <location>
        <begin position="1"/>
        <end position="41"/>
    </location>
</feature>
<dbReference type="RefSeq" id="WP_345250972.1">
    <property type="nucleotide sequence ID" value="NZ_BAABFO010000017.1"/>
</dbReference>
<dbReference type="InterPro" id="IPR027939">
    <property type="entry name" value="NMT1/THI5"/>
</dbReference>
<evidence type="ECO:0000313" key="4">
    <source>
        <dbReference type="Proteomes" id="UP001501671"/>
    </source>
</evidence>
<name>A0ABP8HCA5_9BURK</name>
<evidence type="ECO:0000259" key="2">
    <source>
        <dbReference type="Pfam" id="PF09084"/>
    </source>
</evidence>
<dbReference type="Pfam" id="PF09084">
    <property type="entry name" value="NMT1"/>
    <property type="match status" value="1"/>
</dbReference>